<dbReference type="InterPro" id="IPR049142">
    <property type="entry name" value="MS_channel_1st"/>
</dbReference>
<dbReference type="Pfam" id="PF21088">
    <property type="entry name" value="MS_channel_1st"/>
    <property type="match status" value="1"/>
</dbReference>
<feature type="domain" description="Mechanosensitive ion channel MscS C-terminal" evidence="9">
    <location>
        <begin position="311"/>
        <end position="394"/>
    </location>
</feature>
<dbReference type="PANTHER" id="PTHR30347">
    <property type="entry name" value="POTASSIUM CHANNEL RELATED"/>
    <property type="match status" value="1"/>
</dbReference>
<dbReference type="GO" id="GO:0005886">
    <property type="term" value="C:plasma membrane"/>
    <property type="evidence" value="ECO:0007669"/>
    <property type="project" value="UniProtKB-SubCell"/>
</dbReference>
<evidence type="ECO:0000313" key="12">
    <source>
        <dbReference type="Proteomes" id="UP000000925"/>
    </source>
</evidence>
<dbReference type="PANTHER" id="PTHR30347:SF1">
    <property type="entry name" value="MECHANOSENSITIVE CHANNEL MSCK"/>
    <property type="match status" value="1"/>
</dbReference>
<dbReference type="RefSeq" id="WP_013044611.1">
    <property type="nucleotide sequence ID" value="NC_014008.1"/>
</dbReference>
<feature type="domain" description="Mechanosensitive ion channel transmembrane helices 2/3" evidence="10">
    <location>
        <begin position="194"/>
        <end position="235"/>
    </location>
</feature>
<sequence length="428" mass="47504">MEVWRELLIPVGGYTLYDFGHLLALVVALLISRRLFRSTQQAASKEIYGPLCWVRLNLPFLGFWVVAVVGYAVLRLAGVDSPVFRLFAILGFVWLLIGLASSLIRERFWAQSLAAVFYIGSCYCVLAVASHAIHYLDGYRFHIGRINLSLWNVIAGVITIVFTLWISFALSRLLEVQIRKNRKLSPSLKVLISKISKIVLIVVACMVAMDSMGLDLSAFTILSGGLGLGIGFGLQKVVSNLISGIILLVDNSVKPGDVIQIDNTYGWINNLRARYASVITRDGTEHLIPNEDLITQKVINWSFTDNLVRLKVPVGVSYNANPHDCIRIIRDAAADVPRVLSDPAPVCLLRGFGDSSVDLELRFWISDPSSGVSNVKSLVLLNVWDALKANNVEIPFPQRDLHLRTSEIDIVPKQFPDPEIPTKNPETD</sequence>
<dbReference type="Gene3D" id="1.10.287.1260">
    <property type="match status" value="1"/>
</dbReference>
<feature type="transmembrane region" description="Helical" evidence="7">
    <location>
        <begin position="191"/>
        <end position="210"/>
    </location>
</feature>
<feature type="transmembrane region" description="Helical" evidence="7">
    <location>
        <begin position="52"/>
        <end position="74"/>
    </location>
</feature>
<dbReference type="Gene3D" id="3.30.70.100">
    <property type="match status" value="1"/>
</dbReference>
<dbReference type="EMBL" id="CP001998">
    <property type="protein sequence ID" value="ADE55889.1"/>
    <property type="molecule type" value="Genomic_DNA"/>
</dbReference>
<reference evidence="11 12" key="1">
    <citation type="journal article" date="2010" name="Stand. Genomic Sci.">
        <title>Complete genome sequence of Coraliomargarita akajimensis type strain (04OKA010-24).</title>
        <authorList>
            <person name="Mavromatis K."/>
            <person name="Abt B."/>
            <person name="Brambilla E."/>
            <person name="Lapidus A."/>
            <person name="Copeland A."/>
            <person name="Deshpande S."/>
            <person name="Nolan M."/>
            <person name="Lucas S."/>
            <person name="Tice H."/>
            <person name="Cheng J.F."/>
            <person name="Han C."/>
            <person name="Detter J.C."/>
            <person name="Woyke T."/>
            <person name="Goodwin L."/>
            <person name="Pitluck S."/>
            <person name="Held B."/>
            <person name="Brettin T."/>
            <person name="Tapia R."/>
            <person name="Ivanova N."/>
            <person name="Mikhailova N."/>
            <person name="Pati A."/>
            <person name="Liolios K."/>
            <person name="Chen A."/>
            <person name="Palaniappan K."/>
            <person name="Land M."/>
            <person name="Hauser L."/>
            <person name="Chang Y.J."/>
            <person name="Jeffries C.D."/>
            <person name="Rohde M."/>
            <person name="Goker M."/>
            <person name="Bristow J."/>
            <person name="Eisen J.A."/>
            <person name="Markowitz V."/>
            <person name="Hugenholtz P."/>
            <person name="Klenk H.P."/>
            <person name="Kyrpides N.C."/>
        </authorList>
    </citation>
    <scope>NUCLEOTIDE SEQUENCE [LARGE SCALE GENOMIC DNA]</scope>
    <source>
        <strain evidence="12">DSM 45221 / IAM 15411 / JCM 23193 / KCTC 12865</strain>
    </source>
</reference>
<feature type="transmembrane region" description="Helical" evidence="7">
    <location>
        <begin position="86"/>
        <end position="104"/>
    </location>
</feature>
<evidence type="ECO:0000256" key="7">
    <source>
        <dbReference type="SAM" id="Phobius"/>
    </source>
</evidence>
<dbReference type="eggNOG" id="COG3264">
    <property type="taxonomic scope" value="Bacteria"/>
</dbReference>
<proteinExistence type="inferred from homology"/>
<dbReference type="KEGG" id="caa:Caka_2876"/>
<dbReference type="SUPFAM" id="SSF82861">
    <property type="entry name" value="Mechanosensitive channel protein MscS (YggB), transmembrane region"/>
    <property type="match status" value="1"/>
</dbReference>
<dbReference type="InterPro" id="IPR052702">
    <property type="entry name" value="MscS-like_channel"/>
</dbReference>
<dbReference type="InterPro" id="IPR011066">
    <property type="entry name" value="MscS_channel_C_sf"/>
</dbReference>
<dbReference type="InterPro" id="IPR011014">
    <property type="entry name" value="MscS_channel_TM-2"/>
</dbReference>
<comment type="similarity">
    <text evidence="2">Belongs to the MscS (TC 1.A.23) family.</text>
</comment>
<evidence type="ECO:0000256" key="1">
    <source>
        <dbReference type="ARBA" id="ARBA00004651"/>
    </source>
</evidence>
<dbReference type="Pfam" id="PF21082">
    <property type="entry name" value="MS_channel_3rd"/>
    <property type="match status" value="1"/>
</dbReference>
<dbReference type="InterPro" id="IPR006685">
    <property type="entry name" value="MscS_channel_2nd"/>
</dbReference>
<dbReference type="InterPro" id="IPR049278">
    <property type="entry name" value="MS_channel_C"/>
</dbReference>
<dbReference type="SUPFAM" id="SSF82689">
    <property type="entry name" value="Mechanosensitive channel protein MscS (YggB), C-terminal domain"/>
    <property type="match status" value="1"/>
</dbReference>
<keyword evidence="6 7" id="KW-0472">Membrane</keyword>
<dbReference type="OrthoDB" id="9809206at2"/>
<dbReference type="AlphaFoldDB" id="D5ER45"/>
<keyword evidence="12" id="KW-1185">Reference proteome</keyword>
<dbReference type="Gene3D" id="2.30.30.60">
    <property type="match status" value="1"/>
</dbReference>
<evidence type="ECO:0000259" key="10">
    <source>
        <dbReference type="Pfam" id="PF21088"/>
    </source>
</evidence>
<keyword evidence="4 7" id="KW-0812">Transmembrane</keyword>
<evidence type="ECO:0000256" key="6">
    <source>
        <dbReference type="ARBA" id="ARBA00023136"/>
    </source>
</evidence>
<evidence type="ECO:0000259" key="8">
    <source>
        <dbReference type="Pfam" id="PF00924"/>
    </source>
</evidence>
<evidence type="ECO:0000256" key="5">
    <source>
        <dbReference type="ARBA" id="ARBA00022989"/>
    </source>
</evidence>
<keyword evidence="3" id="KW-1003">Cell membrane</keyword>
<dbReference type="STRING" id="583355.Caka_2876"/>
<evidence type="ECO:0000313" key="11">
    <source>
        <dbReference type="EMBL" id="ADE55889.1"/>
    </source>
</evidence>
<comment type="subcellular location">
    <subcellularLocation>
        <location evidence="1">Cell membrane</location>
        <topology evidence="1">Multi-pass membrane protein</topology>
    </subcellularLocation>
</comment>
<evidence type="ECO:0000256" key="4">
    <source>
        <dbReference type="ARBA" id="ARBA00022692"/>
    </source>
</evidence>
<dbReference type="InterPro" id="IPR010920">
    <property type="entry name" value="LSM_dom_sf"/>
</dbReference>
<feature type="transmembrane region" description="Helical" evidence="7">
    <location>
        <begin position="12"/>
        <end position="31"/>
    </location>
</feature>
<feature type="transmembrane region" description="Helical" evidence="7">
    <location>
        <begin position="116"/>
        <end position="136"/>
    </location>
</feature>
<protein>
    <submittedName>
        <fullName evidence="11">MscS Mechanosensitive ion channel</fullName>
    </submittedName>
</protein>
<evidence type="ECO:0000256" key="3">
    <source>
        <dbReference type="ARBA" id="ARBA00022475"/>
    </source>
</evidence>
<dbReference type="InterPro" id="IPR023408">
    <property type="entry name" value="MscS_beta-dom_sf"/>
</dbReference>
<feature type="domain" description="Mechanosensitive ion channel MscS" evidence="8">
    <location>
        <begin position="237"/>
        <end position="302"/>
    </location>
</feature>
<evidence type="ECO:0000256" key="2">
    <source>
        <dbReference type="ARBA" id="ARBA00008017"/>
    </source>
</evidence>
<dbReference type="Pfam" id="PF00924">
    <property type="entry name" value="MS_channel_2nd"/>
    <property type="match status" value="1"/>
</dbReference>
<gene>
    <name evidence="11" type="ordered locus">Caka_2876</name>
</gene>
<organism evidence="11 12">
    <name type="scientific">Coraliomargarita akajimensis (strain DSM 45221 / IAM 15411 / JCM 23193 / KCTC 12865 / 04OKA010-24)</name>
    <dbReference type="NCBI Taxonomy" id="583355"/>
    <lineage>
        <taxon>Bacteria</taxon>
        <taxon>Pseudomonadati</taxon>
        <taxon>Verrucomicrobiota</taxon>
        <taxon>Opitutia</taxon>
        <taxon>Puniceicoccales</taxon>
        <taxon>Coraliomargaritaceae</taxon>
        <taxon>Coraliomargarita</taxon>
    </lineage>
</organism>
<dbReference type="HOGENOM" id="CLU_037945_9_1_0"/>
<accession>D5ER45</accession>
<dbReference type="GO" id="GO:0008381">
    <property type="term" value="F:mechanosensitive monoatomic ion channel activity"/>
    <property type="evidence" value="ECO:0007669"/>
    <property type="project" value="UniProtKB-ARBA"/>
</dbReference>
<keyword evidence="5 7" id="KW-1133">Transmembrane helix</keyword>
<evidence type="ECO:0000259" key="9">
    <source>
        <dbReference type="Pfam" id="PF21082"/>
    </source>
</evidence>
<feature type="transmembrane region" description="Helical" evidence="7">
    <location>
        <begin position="148"/>
        <end position="170"/>
    </location>
</feature>
<dbReference type="SUPFAM" id="SSF50182">
    <property type="entry name" value="Sm-like ribonucleoproteins"/>
    <property type="match status" value="1"/>
</dbReference>
<name>D5ER45_CORAD</name>
<dbReference type="Proteomes" id="UP000000925">
    <property type="component" value="Chromosome"/>
</dbReference>